<feature type="compositionally biased region" description="Low complexity" evidence="1">
    <location>
        <begin position="352"/>
        <end position="363"/>
    </location>
</feature>
<dbReference type="SUPFAM" id="SSF52833">
    <property type="entry name" value="Thioredoxin-like"/>
    <property type="match status" value="1"/>
</dbReference>
<dbReference type="Proteomes" id="UP000295807">
    <property type="component" value="Unassembled WGS sequence"/>
</dbReference>
<dbReference type="Pfam" id="PF03190">
    <property type="entry name" value="Thioredox_DsbH"/>
    <property type="match status" value="1"/>
</dbReference>
<dbReference type="Gene3D" id="1.50.10.20">
    <property type="match status" value="1"/>
</dbReference>
<evidence type="ECO:0000313" key="4">
    <source>
        <dbReference type="Proteomes" id="UP000295807"/>
    </source>
</evidence>
<dbReference type="CDD" id="cd02955">
    <property type="entry name" value="SSP411"/>
    <property type="match status" value="1"/>
</dbReference>
<feature type="compositionally biased region" description="Gly residues" evidence="1">
    <location>
        <begin position="364"/>
        <end position="383"/>
    </location>
</feature>
<protein>
    <recommendedName>
        <fullName evidence="2">Spermatogenesis-associated protein 20-like TRX domain-containing protein</fullName>
    </recommendedName>
</protein>
<dbReference type="EMBL" id="SMAD01000003">
    <property type="protein sequence ID" value="TCS88201.1"/>
    <property type="molecule type" value="Genomic_DNA"/>
</dbReference>
<feature type="domain" description="Spermatogenesis-associated protein 20-like TRX" evidence="2">
    <location>
        <begin position="5"/>
        <end position="157"/>
    </location>
</feature>
<comment type="caution">
    <text evidence="3">The sequence shown here is derived from an EMBL/GenBank/DDBJ whole genome shotgun (WGS) entry which is preliminary data.</text>
</comment>
<sequence>MAKFTNSLINESSPYLLQHAHNPVNWYAWGPEALEKAKREDKLLLVSIGYSSCHWCHVMEHESFEDEEIAQIMNERYVCVKVDREERPDIDQVYMNAVQLMTGQGGWPLNCFTLPDQRPVYGGTYFRPEDWKSLLMNLDDFFRKKRTEAEAYAGKLTAGIRQSEQVLLVETEKEFSSQDLREIYEPWLQYFDFREGGHARAPKFPLPNNFLFLLRYAYHSGEASAEKILQLTLDKMCRGGIYDQLGGGFSRYSVDAQWHVPHFEKMLYDNGQLVSLYSEGFTYSRSELYRQTVYETLEFIEREMTSPEGGFYSALDADSEGVEGKFYCWTKEEIEKARLDQQPGAGQGKTRTVPGTEVETGTEAGTGVGTESGTAGRTGTGNDGVPGNEAVFCTYYNITREGNWEGTNILRRLHSDGEIARQYGISPVELGNIVSEGKKKLMQLRQQRVRPGLDDKILASWNGIMLKGYLDAYRAFGEERFMIRALKNAQFLKSNLFRGDDELFRSFKDGKVAISGFLDDYAFVSDAFIALYEATFDEQWLQLARGLAERALQDFYNAESGMFFYTSVRGEPLIDRKYELMDNVIPSSNSTMANVLHRLGLIFDEPRYLRISRQMLRNVMEPMKGYGSAYSNWAILLQHQVAGMYEVAITGPEAIGKRKELDKSYIPNKILLGGEKGTLPLLDGKFTRQTMIYVCRNKTCQLPVSEAGKALDQMRSQG</sequence>
<feature type="region of interest" description="Disordered" evidence="1">
    <location>
        <begin position="341"/>
        <end position="383"/>
    </location>
</feature>
<dbReference type="OrthoDB" id="9762614at2"/>
<dbReference type="AlphaFoldDB" id="A0A4R3KW86"/>
<evidence type="ECO:0000256" key="1">
    <source>
        <dbReference type="SAM" id="MobiDB-lite"/>
    </source>
</evidence>
<evidence type="ECO:0000259" key="2">
    <source>
        <dbReference type="Pfam" id="PF03190"/>
    </source>
</evidence>
<dbReference type="InterPro" id="IPR008928">
    <property type="entry name" value="6-hairpin_glycosidase_sf"/>
</dbReference>
<dbReference type="PIRSF" id="PIRSF006402">
    <property type="entry name" value="UCP006402_thioredoxin"/>
    <property type="match status" value="1"/>
</dbReference>
<accession>A0A4R3KW86</accession>
<gene>
    <name evidence="3" type="ORF">EDD80_10362</name>
</gene>
<dbReference type="PANTHER" id="PTHR42899">
    <property type="entry name" value="SPERMATOGENESIS-ASSOCIATED PROTEIN 20"/>
    <property type="match status" value="1"/>
</dbReference>
<dbReference type="InterPro" id="IPR004879">
    <property type="entry name" value="Ssp411-like_TRX"/>
</dbReference>
<evidence type="ECO:0000313" key="3">
    <source>
        <dbReference type="EMBL" id="TCS88201.1"/>
    </source>
</evidence>
<name>A0A4R3KW86_9SPHI</name>
<dbReference type="Gene3D" id="3.40.30.10">
    <property type="entry name" value="Glutaredoxin"/>
    <property type="match status" value="1"/>
</dbReference>
<keyword evidence="4" id="KW-1185">Reference proteome</keyword>
<dbReference type="InterPro" id="IPR036249">
    <property type="entry name" value="Thioredoxin-like_sf"/>
</dbReference>
<dbReference type="InterPro" id="IPR024705">
    <property type="entry name" value="Ssp411"/>
</dbReference>
<proteinExistence type="predicted"/>
<organism evidence="3 4">
    <name type="scientific">Anseongella ginsenosidimutans</name>
    <dbReference type="NCBI Taxonomy" id="496056"/>
    <lineage>
        <taxon>Bacteria</taxon>
        <taxon>Pseudomonadati</taxon>
        <taxon>Bacteroidota</taxon>
        <taxon>Sphingobacteriia</taxon>
        <taxon>Sphingobacteriales</taxon>
        <taxon>Sphingobacteriaceae</taxon>
        <taxon>Anseongella</taxon>
    </lineage>
</organism>
<reference evidence="3 4" key="1">
    <citation type="submission" date="2019-03" db="EMBL/GenBank/DDBJ databases">
        <title>Genomic Encyclopedia of Type Strains, Phase IV (KMG-IV): sequencing the most valuable type-strain genomes for metagenomic binning, comparative biology and taxonomic classification.</title>
        <authorList>
            <person name="Goeker M."/>
        </authorList>
    </citation>
    <scope>NUCLEOTIDE SEQUENCE [LARGE SCALE GENOMIC DNA]</scope>
    <source>
        <strain evidence="3 4">DSM 21100</strain>
    </source>
</reference>
<dbReference type="RefSeq" id="WP_132128434.1">
    <property type="nucleotide sequence ID" value="NZ_CP042432.1"/>
</dbReference>
<dbReference type="SUPFAM" id="SSF48208">
    <property type="entry name" value="Six-hairpin glycosidases"/>
    <property type="match status" value="1"/>
</dbReference>
<dbReference type="GO" id="GO:0005975">
    <property type="term" value="P:carbohydrate metabolic process"/>
    <property type="evidence" value="ECO:0007669"/>
    <property type="project" value="InterPro"/>
</dbReference>
<dbReference type="PANTHER" id="PTHR42899:SF1">
    <property type="entry name" value="SPERMATOGENESIS-ASSOCIATED PROTEIN 20"/>
    <property type="match status" value="1"/>
</dbReference>